<keyword evidence="1" id="KW-1185">Reference proteome</keyword>
<dbReference type="GeneID" id="102804136"/>
<evidence type="ECO:0000313" key="1">
    <source>
        <dbReference type="Proteomes" id="UP000694865"/>
    </source>
</evidence>
<dbReference type="RefSeq" id="XP_006820625.1">
    <property type="nucleotide sequence ID" value="XM_006820562.1"/>
</dbReference>
<protein>
    <submittedName>
        <fullName evidence="2">Uncharacterized protein LOC102804136</fullName>
    </submittedName>
</protein>
<proteinExistence type="predicted"/>
<evidence type="ECO:0000313" key="2">
    <source>
        <dbReference type="RefSeq" id="XP_006820625.1"/>
    </source>
</evidence>
<organism evidence="1 2">
    <name type="scientific">Saccoglossus kowalevskii</name>
    <name type="common">Acorn worm</name>
    <dbReference type="NCBI Taxonomy" id="10224"/>
    <lineage>
        <taxon>Eukaryota</taxon>
        <taxon>Metazoa</taxon>
        <taxon>Hemichordata</taxon>
        <taxon>Enteropneusta</taxon>
        <taxon>Harrimaniidae</taxon>
        <taxon>Saccoglossus</taxon>
    </lineage>
</organism>
<reference evidence="2" key="1">
    <citation type="submission" date="2025-08" db="UniProtKB">
        <authorList>
            <consortium name="RefSeq"/>
        </authorList>
    </citation>
    <scope>IDENTIFICATION</scope>
    <source>
        <tissue evidence="2">Testes</tissue>
    </source>
</reference>
<dbReference type="Proteomes" id="UP000694865">
    <property type="component" value="Unplaced"/>
</dbReference>
<name>A0ABM0MKT4_SACKO</name>
<gene>
    <name evidence="2" type="primary">LOC102804136</name>
</gene>
<dbReference type="PANTHER" id="PTHR47331">
    <property type="entry name" value="PHD-TYPE DOMAIN-CONTAINING PROTEIN"/>
    <property type="match status" value="1"/>
</dbReference>
<accession>A0ABM0MKT4</accession>
<sequence length="158" mass="18182">MFFWLQNADDPESDFEVYQFKSVLFGSTSSPFMLNAVIKTPFEAQSSQIVNDLKNNIYINNVLTGTENQKEAIKYYRDSKEIMKNAGFNLRSWATNNTTLRNLLNNDNSADKSTLVNVLGLRWNTCHDTLHYSDNISNKRHLGNTVTKREIVRYTSSI</sequence>